<reference evidence="2 3" key="1">
    <citation type="journal article" name="Front. Microbiol.">
        <title>Sugar Metabolism of the First Thermophilic Planctomycete Thermogutta terrifontis: Comparative Genomic and Transcriptomic Approaches.</title>
        <authorList>
            <person name="Elcheninov A.G."/>
            <person name="Menzel P."/>
            <person name="Gudbergsdottir S.R."/>
            <person name="Slesarev A.I."/>
            <person name="Kadnikov V.V."/>
            <person name="Krogh A."/>
            <person name="Bonch-Osmolovskaya E.A."/>
            <person name="Peng X."/>
            <person name="Kublanov I.V."/>
        </authorList>
    </citation>
    <scope>NUCLEOTIDE SEQUENCE [LARGE SCALE GENOMIC DNA]</scope>
    <source>
        <strain evidence="2 3">R1</strain>
    </source>
</reference>
<evidence type="ECO:0000313" key="3">
    <source>
        <dbReference type="Proteomes" id="UP000215086"/>
    </source>
</evidence>
<dbReference type="AlphaFoldDB" id="A0A286RA57"/>
<feature type="region of interest" description="Disordered" evidence="1">
    <location>
        <begin position="26"/>
        <end position="49"/>
    </location>
</feature>
<keyword evidence="3" id="KW-1185">Reference proteome</keyword>
<sequence>MIVPLPWELIAPLDRKAAQPELRNAKTWPTRRPSEKPSASVAASCNCMT</sequence>
<organism evidence="2 3">
    <name type="scientific">Thermogutta terrifontis</name>
    <dbReference type="NCBI Taxonomy" id="1331910"/>
    <lineage>
        <taxon>Bacteria</taxon>
        <taxon>Pseudomonadati</taxon>
        <taxon>Planctomycetota</taxon>
        <taxon>Planctomycetia</taxon>
        <taxon>Pirellulales</taxon>
        <taxon>Thermoguttaceae</taxon>
        <taxon>Thermogutta</taxon>
    </lineage>
</organism>
<name>A0A286RA57_9BACT</name>
<evidence type="ECO:0000313" key="2">
    <source>
        <dbReference type="EMBL" id="ASV72832.1"/>
    </source>
</evidence>
<accession>A0A286RA57</accession>
<protein>
    <submittedName>
        <fullName evidence="2">Uncharacterized protein</fullName>
    </submittedName>
</protein>
<evidence type="ECO:0000256" key="1">
    <source>
        <dbReference type="SAM" id="MobiDB-lite"/>
    </source>
</evidence>
<gene>
    <name evidence="2" type="ORF">THTE_0230</name>
</gene>
<dbReference type="EMBL" id="CP018477">
    <property type="protein sequence ID" value="ASV72832.1"/>
    <property type="molecule type" value="Genomic_DNA"/>
</dbReference>
<dbReference type="Proteomes" id="UP000215086">
    <property type="component" value="Chromosome"/>
</dbReference>
<dbReference type="KEGG" id="ttf:THTE_0230"/>
<proteinExistence type="predicted"/>